<evidence type="ECO:0000313" key="1">
    <source>
        <dbReference type="EMBL" id="BDI32901.1"/>
    </source>
</evidence>
<name>A0A402CPX2_9BACT</name>
<keyword evidence="2" id="KW-1185">Reference proteome</keyword>
<dbReference type="Proteomes" id="UP000287394">
    <property type="component" value="Chromosome"/>
</dbReference>
<gene>
    <name evidence="1" type="ORF">CCAX7_49520</name>
</gene>
<dbReference type="EMBL" id="AP025739">
    <property type="protein sequence ID" value="BDI32901.1"/>
    <property type="molecule type" value="Genomic_DNA"/>
</dbReference>
<accession>A0A402CPX2</accession>
<organism evidence="1 2">
    <name type="scientific">Capsulimonas corticalis</name>
    <dbReference type="NCBI Taxonomy" id="2219043"/>
    <lineage>
        <taxon>Bacteria</taxon>
        <taxon>Bacillati</taxon>
        <taxon>Armatimonadota</taxon>
        <taxon>Armatimonadia</taxon>
        <taxon>Capsulimonadales</taxon>
        <taxon>Capsulimonadaceae</taxon>
        <taxon>Capsulimonas</taxon>
    </lineage>
</organism>
<sequence>MVKLRELKNRQVNDFSPPKLFLDASLVIAALFSHKSDSPACGLFNLGENRLLIYKSDDALRKPNGVLQGLLDEDYEIIKFILAENFEMANIVTAAAKRVCEKLLLYDTRHLLSTPRLVRRILNRL</sequence>
<dbReference type="KEGG" id="ccot:CCAX7_49520"/>
<reference evidence="1 2" key="1">
    <citation type="journal article" date="2019" name="Int. J. Syst. Evol. Microbiol.">
        <title>Capsulimonas corticalis gen. nov., sp. nov., an aerobic capsulated bacterium, of a novel bacterial order, Capsulimonadales ord. nov., of the class Armatimonadia of the phylum Armatimonadetes.</title>
        <authorList>
            <person name="Li J."/>
            <person name="Kudo C."/>
            <person name="Tonouchi A."/>
        </authorList>
    </citation>
    <scope>NUCLEOTIDE SEQUENCE [LARGE SCALE GENOMIC DNA]</scope>
    <source>
        <strain evidence="1 2">AX-7</strain>
    </source>
</reference>
<dbReference type="AlphaFoldDB" id="A0A402CPX2"/>
<proteinExistence type="predicted"/>
<protein>
    <submittedName>
        <fullName evidence="1">Uncharacterized protein</fullName>
    </submittedName>
</protein>
<evidence type="ECO:0000313" key="2">
    <source>
        <dbReference type="Proteomes" id="UP000287394"/>
    </source>
</evidence>